<dbReference type="Gene3D" id="2.30.42.10">
    <property type="match status" value="1"/>
</dbReference>
<accession>A0A916YZU7</accession>
<reference evidence="10" key="1">
    <citation type="journal article" date="2014" name="Int. J. Syst. Evol. Microbiol.">
        <title>Complete genome sequence of Corynebacterium casei LMG S-19264T (=DSM 44701T), isolated from a smear-ripened cheese.</title>
        <authorList>
            <consortium name="US DOE Joint Genome Institute (JGI-PGF)"/>
            <person name="Walter F."/>
            <person name="Albersmeier A."/>
            <person name="Kalinowski J."/>
            <person name="Ruckert C."/>
        </authorList>
    </citation>
    <scope>NUCLEOTIDE SEQUENCE</scope>
    <source>
        <strain evidence="10">CGMCC 1.15360</strain>
    </source>
</reference>
<dbReference type="InterPro" id="IPR036034">
    <property type="entry name" value="PDZ_sf"/>
</dbReference>
<sequence>MLAAGIVIAGVALFWMVVTPVSPLGQWRPASVNVMSPAARSALMGSFDPFNRMQPRPELAAGPERVTDLPLTLYGLRYNAATGSGTAIIADNDGEQKIFRIGDEVTPDATLAGIAFDHVVISRSGARELLYLDQSKPAPVAQAATGPSRMPQPPSSDVIDPNAVSASALRGGVSVQPEMKGASFAGLSVYPNGNGSAFDAAGLQAGDIVTAIGGKPITSAGEAGSLVRALVPGRQVSLTVRRDGRDVPVQFQVAP</sequence>
<feature type="domain" description="PDZ" evidence="9">
    <location>
        <begin position="178"/>
        <end position="244"/>
    </location>
</feature>
<dbReference type="SUPFAM" id="SSF50156">
    <property type="entry name" value="PDZ domain-like"/>
    <property type="match status" value="1"/>
</dbReference>
<keyword evidence="6" id="KW-0653">Protein transport</keyword>
<proteinExistence type="predicted"/>
<keyword evidence="5" id="KW-0812">Transmembrane</keyword>
<dbReference type="InterPro" id="IPR041489">
    <property type="entry name" value="PDZ_6"/>
</dbReference>
<dbReference type="Pfam" id="PF11356">
    <property type="entry name" value="T2SSC"/>
    <property type="match status" value="1"/>
</dbReference>
<evidence type="ECO:0000256" key="6">
    <source>
        <dbReference type="ARBA" id="ARBA00022927"/>
    </source>
</evidence>
<dbReference type="InterPro" id="IPR001478">
    <property type="entry name" value="PDZ"/>
</dbReference>
<evidence type="ECO:0000259" key="9">
    <source>
        <dbReference type="SMART" id="SM00228"/>
    </source>
</evidence>
<evidence type="ECO:0000313" key="10">
    <source>
        <dbReference type="EMBL" id="GGD69181.1"/>
    </source>
</evidence>
<keyword evidence="11" id="KW-1185">Reference proteome</keyword>
<evidence type="ECO:0000256" key="2">
    <source>
        <dbReference type="ARBA" id="ARBA00022448"/>
    </source>
</evidence>
<dbReference type="AlphaFoldDB" id="A0A916YZU7"/>
<evidence type="ECO:0000256" key="1">
    <source>
        <dbReference type="ARBA" id="ARBA00004533"/>
    </source>
</evidence>
<evidence type="ECO:0000313" key="11">
    <source>
        <dbReference type="Proteomes" id="UP000612349"/>
    </source>
</evidence>
<comment type="caution">
    <text evidence="10">The sequence shown here is derived from an EMBL/GenBank/DDBJ whole genome shotgun (WGS) entry which is preliminary data.</text>
</comment>
<comment type="subcellular location">
    <subcellularLocation>
        <location evidence="1">Cell inner membrane</location>
    </subcellularLocation>
</comment>
<keyword evidence="2" id="KW-0813">Transport</keyword>
<evidence type="ECO:0000256" key="3">
    <source>
        <dbReference type="ARBA" id="ARBA00022475"/>
    </source>
</evidence>
<evidence type="ECO:0000256" key="4">
    <source>
        <dbReference type="ARBA" id="ARBA00022519"/>
    </source>
</evidence>
<dbReference type="SMART" id="SM00228">
    <property type="entry name" value="PDZ"/>
    <property type="match status" value="1"/>
</dbReference>
<evidence type="ECO:0000256" key="8">
    <source>
        <dbReference type="ARBA" id="ARBA00023136"/>
    </source>
</evidence>
<dbReference type="EMBL" id="BMIP01000003">
    <property type="protein sequence ID" value="GGD69181.1"/>
    <property type="molecule type" value="Genomic_DNA"/>
</dbReference>
<reference evidence="10" key="2">
    <citation type="submission" date="2020-09" db="EMBL/GenBank/DDBJ databases">
        <authorList>
            <person name="Sun Q."/>
            <person name="Zhou Y."/>
        </authorList>
    </citation>
    <scope>NUCLEOTIDE SEQUENCE</scope>
    <source>
        <strain evidence="10">CGMCC 1.15360</strain>
    </source>
</reference>
<dbReference type="GO" id="GO:0005886">
    <property type="term" value="C:plasma membrane"/>
    <property type="evidence" value="ECO:0007669"/>
    <property type="project" value="UniProtKB-SubCell"/>
</dbReference>
<dbReference type="GO" id="GO:0015031">
    <property type="term" value="P:protein transport"/>
    <property type="evidence" value="ECO:0007669"/>
    <property type="project" value="UniProtKB-KW"/>
</dbReference>
<dbReference type="Proteomes" id="UP000612349">
    <property type="component" value="Unassembled WGS sequence"/>
</dbReference>
<keyword evidence="3" id="KW-1003">Cell membrane</keyword>
<keyword evidence="7" id="KW-1133">Transmembrane helix</keyword>
<dbReference type="InterPro" id="IPR024961">
    <property type="entry name" value="T2SS_GspC_N"/>
</dbReference>
<dbReference type="Pfam" id="PF17820">
    <property type="entry name" value="PDZ_6"/>
    <property type="match status" value="1"/>
</dbReference>
<name>A0A916YZU7_9SPHN</name>
<gene>
    <name evidence="10" type="ORF">GCM10010990_18420</name>
</gene>
<keyword evidence="8" id="KW-0472">Membrane</keyword>
<dbReference type="Gene3D" id="2.30.30.830">
    <property type="match status" value="1"/>
</dbReference>
<protein>
    <recommendedName>
        <fullName evidence="9">PDZ domain-containing protein</fullName>
    </recommendedName>
</protein>
<keyword evidence="4" id="KW-0997">Cell inner membrane</keyword>
<evidence type="ECO:0000256" key="5">
    <source>
        <dbReference type="ARBA" id="ARBA00022692"/>
    </source>
</evidence>
<organism evidence="10 11">
    <name type="scientific">Croceicoccus mobilis</name>
    <dbReference type="NCBI Taxonomy" id="1703339"/>
    <lineage>
        <taxon>Bacteria</taxon>
        <taxon>Pseudomonadati</taxon>
        <taxon>Pseudomonadota</taxon>
        <taxon>Alphaproteobacteria</taxon>
        <taxon>Sphingomonadales</taxon>
        <taxon>Erythrobacteraceae</taxon>
        <taxon>Croceicoccus</taxon>
    </lineage>
</organism>
<evidence type="ECO:0000256" key="7">
    <source>
        <dbReference type="ARBA" id="ARBA00022989"/>
    </source>
</evidence>